<evidence type="ECO:0000313" key="4">
    <source>
        <dbReference type="EMBL" id="CAB9512009.1"/>
    </source>
</evidence>
<sequence>MVLMTKDVFASLKRVVCAVAGVIVIQIGLVYMALLSVFYEDRVKVKVSPSVQSVSPLPWWDELQGTLATIVAWSADAIPYLSACLTSEATNPLIEMFRFEYPTPFAQVWVPVTSNGLELSCQVAKHHQEGGAKNEKNMTVIIVPGMFNSAYFSLIVSLASMIYYKWKANVIVVDLRGHGETGRRFPNVPFSLTVLEGQDLLQVAKFAKSTFGDETGSICLLGVSLGGASVLSCAVQGKDCSTLIAACATVGSPMDLENMLIGWHARNFHSFVNKVVKPYYAKEFEQVLKTSDDPSKFSPMWRLKDLQVPLLTVHSRDDPVLTLEEPLHLQKQAKLHNKDHLVQIKLCETGGHAGNLPSISGDIHRFFTACSH</sequence>
<dbReference type="Proteomes" id="UP001153069">
    <property type="component" value="Unassembled WGS sequence"/>
</dbReference>
<dbReference type="EMBL" id="CAICTM010000513">
    <property type="protein sequence ID" value="CAB9512009.1"/>
    <property type="molecule type" value="Genomic_DNA"/>
</dbReference>
<dbReference type="PANTHER" id="PTHR10794:SF63">
    <property type="entry name" value="ALPHA_BETA HYDROLASE 1, ISOFORM A"/>
    <property type="match status" value="1"/>
</dbReference>
<evidence type="ECO:0000313" key="5">
    <source>
        <dbReference type="Proteomes" id="UP001153069"/>
    </source>
</evidence>
<accession>A0A9N8E3E0</accession>
<keyword evidence="2" id="KW-0812">Transmembrane</keyword>
<dbReference type="AlphaFoldDB" id="A0A9N8E3E0"/>
<evidence type="ECO:0000259" key="3">
    <source>
        <dbReference type="Pfam" id="PF00326"/>
    </source>
</evidence>
<dbReference type="InterPro" id="IPR050960">
    <property type="entry name" value="AB_hydrolase_4_sf"/>
</dbReference>
<dbReference type="GO" id="GO:0006508">
    <property type="term" value="P:proteolysis"/>
    <property type="evidence" value="ECO:0007669"/>
    <property type="project" value="InterPro"/>
</dbReference>
<feature type="transmembrane region" description="Helical" evidence="2">
    <location>
        <begin position="12"/>
        <end position="39"/>
    </location>
</feature>
<dbReference type="GO" id="GO:0047372">
    <property type="term" value="F:monoacylglycerol lipase activity"/>
    <property type="evidence" value="ECO:0007669"/>
    <property type="project" value="TreeGrafter"/>
</dbReference>
<comment type="similarity">
    <text evidence="1">Belongs to the AB hydrolase superfamily. AB hydrolase 4 family.</text>
</comment>
<comment type="caution">
    <text evidence="4">The sequence shown here is derived from an EMBL/GenBank/DDBJ whole genome shotgun (WGS) entry which is preliminary data.</text>
</comment>
<reference evidence="4" key="1">
    <citation type="submission" date="2020-06" db="EMBL/GenBank/DDBJ databases">
        <authorList>
            <consortium name="Plant Systems Biology data submission"/>
        </authorList>
    </citation>
    <scope>NUCLEOTIDE SEQUENCE</scope>
    <source>
        <strain evidence="4">D6</strain>
    </source>
</reference>
<dbReference type="InterPro" id="IPR029058">
    <property type="entry name" value="AB_hydrolase_fold"/>
</dbReference>
<dbReference type="InterPro" id="IPR001375">
    <property type="entry name" value="Peptidase_S9_cat"/>
</dbReference>
<evidence type="ECO:0000256" key="2">
    <source>
        <dbReference type="SAM" id="Phobius"/>
    </source>
</evidence>
<dbReference type="SUPFAM" id="SSF53474">
    <property type="entry name" value="alpha/beta-Hydrolases"/>
    <property type="match status" value="1"/>
</dbReference>
<gene>
    <name evidence="4" type="ORF">SEMRO_514_G157980.1</name>
</gene>
<organism evidence="4 5">
    <name type="scientific">Seminavis robusta</name>
    <dbReference type="NCBI Taxonomy" id="568900"/>
    <lineage>
        <taxon>Eukaryota</taxon>
        <taxon>Sar</taxon>
        <taxon>Stramenopiles</taxon>
        <taxon>Ochrophyta</taxon>
        <taxon>Bacillariophyta</taxon>
        <taxon>Bacillariophyceae</taxon>
        <taxon>Bacillariophycidae</taxon>
        <taxon>Naviculales</taxon>
        <taxon>Naviculaceae</taxon>
        <taxon>Seminavis</taxon>
    </lineage>
</organism>
<proteinExistence type="inferred from homology"/>
<feature type="transmembrane region" description="Helical" evidence="2">
    <location>
        <begin position="140"/>
        <end position="164"/>
    </location>
</feature>
<keyword evidence="2" id="KW-1133">Transmembrane helix</keyword>
<dbReference type="GO" id="GO:0034338">
    <property type="term" value="F:short-chain carboxylesterase activity"/>
    <property type="evidence" value="ECO:0007669"/>
    <property type="project" value="TreeGrafter"/>
</dbReference>
<evidence type="ECO:0000256" key="1">
    <source>
        <dbReference type="ARBA" id="ARBA00010884"/>
    </source>
</evidence>
<feature type="domain" description="Peptidase S9 prolyl oligopeptidase catalytic" evidence="3">
    <location>
        <begin position="168"/>
        <end position="358"/>
    </location>
</feature>
<dbReference type="Pfam" id="PF00326">
    <property type="entry name" value="Peptidase_S9"/>
    <property type="match status" value="1"/>
</dbReference>
<keyword evidence="5" id="KW-1185">Reference proteome</keyword>
<protein>
    <recommendedName>
        <fullName evidence="3">Peptidase S9 prolyl oligopeptidase catalytic domain-containing protein</fullName>
    </recommendedName>
</protein>
<dbReference type="PANTHER" id="PTHR10794">
    <property type="entry name" value="ABHYDROLASE DOMAIN-CONTAINING PROTEIN"/>
    <property type="match status" value="1"/>
</dbReference>
<dbReference type="Gene3D" id="3.40.50.1820">
    <property type="entry name" value="alpha/beta hydrolase"/>
    <property type="match status" value="1"/>
</dbReference>
<keyword evidence="2" id="KW-0472">Membrane</keyword>
<name>A0A9N8E3E0_9STRA</name>
<dbReference type="GO" id="GO:0008236">
    <property type="term" value="F:serine-type peptidase activity"/>
    <property type="evidence" value="ECO:0007669"/>
    <property type="project" value="InterPro"/>
</dbReference>